<gene>
    <name evidence="4" type="ORF">BET01_02180</name>
</gene>
<organism evidence="4 5">
    <name type="scientific">Lacrimispora algidixylanolytica</name>
    <dbReference type="NCBI Taxonomy" id="94868"/>
    <lineage>
        <taxon>Bacteria</taxon>
        <taxon>Bacillati</taxon>
        <taxon>Bacillota</taxon>
        <taxon>Clostridia</taxon>
        <taxon>Lachnospirales</taxon>
        <taxon>Lachnospiraceae</taxon>
        <taxon>Lacrimispora</taxon>
    </lineage>
</organism>
<keyword evidence="1" id="KW-1133">Transmembrane helix</keyword>
<reference evidence="4 5" key="1">
    <citation type="submission" date="2016-08" db="EMBL/GenBank/DDBJ databases">
        <title>A new outlook on sporulation: Clostridium algidixylanolyticum.</title>
        <authorList>
            <person name="Poppleton D.I."/>
            <person name="Gribaldo S."/>
        </authorList>
    </citation>
    <scope>NUCLEOTIDE SEQUENCE [LARGE SCALE GENOMIC DNA]</scope>
    <source>
        <strain evidence="4 5">SPL73</strain>
    </source>
</reference>
<keyword evidence="5" id="KW-1185">Reference proteome</keyword>
<feature type="transmembrane region" description="Helical" evidence="1">
    <location>
        <begin position="59"/>
        <end position="76"/>
    </location>
</feature>
<feature type="transmembrane region" description="Helical" evidence="1">
    <location>
        <begin position="172"/>
        <end position="192"/>
    </location>
</feature>
<dbReference type="Pfam" id="PF10882">
    <property type="entry name" value="bPH_5"/>
    <property type="match status" value="1"/>
</dbReference>
<feature type="domain" description="DUF5808" evidence="3">
    <location>
        <begin position="144"/>
        <end position="169"/>
    </location>
</feature>
<feature type="transmembrane region" description="Helical" evidence="1">
    <location>
        <begin position="82"/>
        <end position="100"/>
    </location>
</feature>
<dbReference type="OrthoDB" id="157646at2"/>
<protein>
    <recommendedName>
        <fullName evidence="6">Bacterial Pleckstrin homology domain-containing protein</fullName>
    </recommendedName>
</protein>
<name>A0A419TCG1_9FIRM</name>
<comment type="caution">
    <text evidence="4">The sequence shown here is derived from an EMBL/GenBank/DDBJ whole genome shotgun (WGS) entry which is preliminary data.</text>
</comment>
<dbReference type="AlphaFoldDB" id="A0A419TCG1"/>
<dbReference type="Proteomes" id="UP000284277">
    <property type="component" value="Unassembled WGS sequence"/>
</dbReference>
<keyword evidence="1" id="KW-0812">Transmembrane</keyword>
<dbReference type="RefSeq" id="WP_120195111.1">
    <property type="nucleotide sequence ID" value="NZ_MCIA01000001.1"/>
</dbReference>
<dbReference type="InterPro" id="IPR043831">
    <property type="entry name" value="DUF5808"/>
</dbReference>
<evidence type="ECO:0000313" key="5">
    <source>
        <dbReference type="Proteomes" id="UP000284277"/>
    </source>
</evidence>
<accession>A0A419TCG1</accession>
<dbReference type="Pfam" id="PF19124">
    <property type="entry name" value="DUF5808"/>
    <property type="match status" value="1"/>
</dbReference>
<evidence type="ECO:0000256" key="1">
    <source>
        <dbReference type="SAM" id="Phobius"/>
    </source>
</evidence>
<dbReference type="InterPro" id="IPR027783">
    <property type="entry name" value="Bacterial_PH-related"/>
</dbReference>
<dbReference type="EMBL" id="MCIA01000001">
    <property type="protein sequence ID" value="RKD35170.1"/>
    <property type="molecule type" value="Genomic_DNA"/>
</dbReference>
<proteinExistence type="predicted"/>
<evidence type="ECO:0000259" key="3">
    <source>
        <dbReference type="Pfam" id="PF19124"/>
    </source>
</evidence>
<keyword evidence="1" id="KW-0472">Membrane</keyword>
<evidence type="ECO:0000259" key="2">
    <source>
        <dbReference type="Pfam" id="PF10882"/>
    </source>
</evidence>
<evidence type="ECO:0000313" key="4">
    <source>
        <dbReference type="EMBL" id="RKD35170.1"/>
    </source>
</evidence>
<sequence>MISIIIYVFVTTVILLTILLTNKTAEKANGDILLGVSLPHSELENNEVLKIIQDYHKTYTSAGLLSALLILPLLIISKYDSISILYVLAWCCLVFYRNFIIQKKYFNKLYQLKKDKGWYIEERQNIGIDTDESQFWVTGNYYNPNDKRIWVEKRFGIGTTTNMASWFGKLTYIFLAAIIIGTIALSIFIMPLDFGSVDLEVKNNVVFVNAPMRNDSFSLSDIQEVKQVKDLPKMRKRNGGDGNNFYIGSFYVQGYNNCSVYVHRNNPPYIFVTLSDRIVILNGDTPEKTESYYLLLTQ</sequence>
<feature type="domain" description="Bacterial Pleckstrin homology" evidence="2">
    <location>
        <begin position="200"/>
        <end position="288"/>
    </location>
</feature>
<evidence type="ECO:0008006" key="6">
    <source>
        <dbReference type="Google" id="ProtNLM"/>
    </source>
</evidence>
<feature type="transmembrane region" description="Helical" evidence="1">
    <location>
        <begin position="6"/>
        <end position="22"/>
    </location>
</feature>